<feature type="transmembrane region" description="Helical" evidence="1">
    <location>
        <begin position="51"/>
        <end position="70"/>
    </location>
</feature>
<evidence type="ECO:0000313" key="3">
    <source>
        <dbReference type="Proteomes" id="UP001597338"/>
    </source>
</evidence>
<keyword evidence="1" id="KW-0472">Membrane</keyword>
<evidence type="ECO:0000256" key="1">
    <source>
        <dbReference type="SAM" id="Phobius"/>
    </source>
</evidence>
<name>A0ABW4V622_9MICO</name>
<keyword evidence="1" id="KW-1133">Transmembrane helix</keyword>
<keyword evidence="3" id="KW-1185">Reference proteome</keyword>
<comment type="caution">
    <text evidence="2">The sequence shown here is derived from an EMBL/GenBank/DDBJ whole genome shotgun (WGS) entry which is preliminary data.</text>
</comment>
<gene>
    <name evidence="2" type="ORF">ACFSL2_06145</name>
</gene>
<proteinExistence type="predicted"/>
<accession>A0ABW4V622</accession>
<organism evidence="2 3">
    <name type="scientific">Promicromonospora aerolata</name>
    <dbReference type="NCBI Taxonomy" id="195749"/>
    <lineage>
        <taxon>Bacteria</taxon>
        <taxon>Bacillati</taxon>
        <taxon>Actinomycetota</taxon>
        <taxon>Actinomycetes</taxon>
        <taxon>Micrococcales</taxon>
        <taxon>Promicromonosporaceae</taxon>
        <taxon>Promicromonospora</taxon>
    </lineage>
</organism>
<sequence>MERSGVRWGWIAAAALVALAVGLSLVFQAGGCAGGATEACATEPVGGWPAAWVRIGAGGLFVVFALFRGVRGTGR</sequence>
<reference evidence="3" key="1">
    <citation type="journal article" date="2019" name="Int. J. Syst. Evol. Microbiol.">
        <title>The Global Catalogue of Microorganisms (GCM) 10K type strain sequencing project: providing services to taxonomists for standard genome sequencing and annotation.</title>
        <authorList>
            <consortium name="The Broad Institute Genomics Platform"/>
            <consortium name="The Broad Institute Genome Sequencing Center for Infectious Disease"/>
            <person name="Wu L."/>
            <person name="Ma J."/>
        </authorList>
    </citation>
    <scope>NUCLEOTIDE SEQUENCE [LARGE SCALE GENOMIC DNA]</scope>
    <source>
        <strain evidence="3">CCM 7043</strain>
    </source>
</reference>
<evidence type="ECO:0008006" key="4">
    <source>
        <dbReference type="Google" id="ProtNLM"/>
    </source>
</evidence>
<dbReference type="EMBL" id="JBHUHF010000001">
    <property type="protein sequence ID" value="MFD2025088.1"/>
    <property type="molecule type" value="Genomic_DNA"/>
</dbReference>
<protein>
    <recommendedName>
        <fullName evidence="4">MYXO-CTERM domain-containing protein</fullName>
    </recommendedName>
</protein>
<keyword evidence="1" id="KW-0812">Transmembrane</keyword>
<dbReference type="RefSeq" id="WP_377200899.1">
    <property type="nucleotide sequence ID" value="NZ_JBHUHF010000001.1"/>
</dbReference>
<dbReference type="Proteomes" id="UP001597338">
    <property type="component" value="Unassembled WGS sequence"/>
</dbReference>
<evidence type="ECO:0000313" key="2">
    <source>
        <dbReference type="EMBL" id="MFD2025088.1"/>
    </source>
</evidence>